<dbReference type="EMBL" id="JBHSFZ010000001">
    <property type="protein sequence ID" value="MFC4592689.1"/>
    <property type="molecule type" value="Genomic_DNA"/>
</dbReference>
<keyword evidence="2" id="KW-0597">Phosphoprotein</keyword>
<keyword evidence="5" id="KW-1185">Reference proteome</keyword>
<dbReference type="RefSeq" id="WP_066525064.1">
    <property type="nucleotide sequence ID" value="NZ_JBHSFZ010000001.1"/>
</dbReference>
<evidence type="ECO:0000256" key="1">
    <source>
        <dbReference type="ARBA" id="ARBA00023012"/>
    </source>
</evidence>
<evidence type="ECO:0000313" key="4">
    <source>
        <dbReference type="EMBL" id="MFC4592689.1"/>
    </source>
</evidence>
<protein>
    <submittedName>
        <fullName evidence="4">Hpt domain-containing protein</fullName>
    </submittedName>
</protein>
<name>A0ABV9EXH2_9SPHN</name>
<dbReference type="InterPro" id="IPR008207">
    <property type="entry name" value="Sig_transdc_His_kin_Hpt_dom"/>
</dbReference>
<comment type="caution">
    <text evidence="4">The sequence shown here is derived from an EMBL/GenBank/DDBJ whole genome shotgun (WGS) entry which is preliminary data.</text>
</comment>
<feature type="domain" description="HPt" evidence="3">
    <location>
        <begin position="4"/>
        <end position="100"/>
    </location>
</feature>
<keyword evidence="1" id="KW-0902">Two-component regulatory system</keyword>
<sequence length="100" mass="10750">MSGPDQKMEMLRERFHRRAASDRAEMVVALRQGDLPQLLRLAHGLAGIAAIFGYREVSVRASALEDGIERELDGTALADLGGALIAALDEVGGSSCDRRT</sequence>
<proteinExistence type="predicted"/>
<evidence type="ECO:0000313" key="5">
    <source>
        <dbReference type="Proteomes" id="UP001595957"/>
    </source>
</evidence>
<evidence type="ECO:0000259" key="3">
    <source>
        <dbReference type="PROSITE" id="PS50894"/>
    </source>
</evidence>
<reference evidence="5" key="1">
    <citation type="journal article" date="2019" name="Int. J. Syst. Evol. Microbiol.">
        <title>The Global Catalogue of Microorganisms (GCM) 10K type strain sequencing project: providing services to taxonomists for standard genome sequencing and annotation.</title>
        <authorList>
            <consortium name="The Broad Institute Genomics Platform"/>
            <consortium name="The Broad Institute Genome Sequencing Center for Infectious Disease"/>
            <person name="Wu L."/>
            <person name="Ma J."/>
        </authorList>
    </citation>
    <scope>NUCLEOTIDE SEQUENCE [LARGE SCALE GENOMIC DNA]</scope>
    <source>
        <strain evidence="5">NBRC 103632</strain>
    </source>
</reference>
<gene>
    <name evidence="4" type="ORF">ACFO3E_00570</name>
</gene>
<dbReference type="Pfam" id="PF01627">
    <property type="entry name" value="Hpt"/>
    <property type="match status" value="1"/>
</dbReference>
<dbReference type="Proteomes" id="UP001595957">
    <property type="component" value="Unassembled WGS sequence"/>
</dbReference>
<dbReference type="Gene3D" id="1.20.120.160">
    <property type="entry name" value="HPT domain"/>
    <property type="match status" value="1"/>
</dbReference>
<accession>A0ABV9EXH2</accession>
<feature type="modified residue" description="Phosphohistidine" evidence="2">
    <location>
        <position position="43"/>
    </location>
</feature>
<organism evidence="4 5">
    <name type="scientific">Sphingobium tyrosinilyticum</name>
    <dbReference type="NCBI Taxonomy" id="2715436"/>
    <lineage>
        <taxon>Bacteria</taxon>
        <taxon>Pseudomonadati</taxon>
        <taxon>Pseudomonadota</taxon>
        <taxon>Alphaproteobacteria</taxon>
        <taxon>Sphingomonadales</taxon>
        <taxon>Sphingomonadaceae</taxon>
        <taxon>Sphingobium</taxon>
    </lineage>
</organism>
<dbReference type="PROSITE" id="PS50894">
    <property type="entry name" value="HPT"/>
    <property type="match status" value="1"/>
</dbReference>
<dbReference type="SUPFAM" id="SSF47226">
    <property type="entry name" value="Histidine-containing phosphotransfer domain, HPT domain"/>
    <property type="match status" value="1"/>
</dbReference>
<evidence type="ECO:0000256" key="2">
    <source>
        <dbReference type="PROSITE-ProRule" id="PRU00110"/>
    </source>
</evidence>
<dbReference type="InterPro" id="IPR036641">
    <property type="entry name" value="HPT_dom_sf"/>
</dbReference>